<evidence type="ECO:0000313" key="2">
    <source>
        <dbReference type="EMBL" id="ALA60982.1"/>
    </source>
</evidence>
<dbReference type="KEGG" id="nmv:NITMOv2_4610"/>
<evidence type="ECO:0000256" key="1">
    <source>
        <dbReference type="SAM" id="MobiDB-lite"/>
    </source>
</evidence>
<sequence length="64" mass="7102">MTIICSWCRGEGQTGIVGEKAPLDDRRETHGICTTHRHAVRARWKDLSRTERGEPSIGRGNGGQ</sequence>
<dbReference type="PATRIC" id="fig|42253.5.peg.4547"/>
<protein>
    <submittedName>
        <fullName evidence="2">Uncharacterized protein</fullName>
    </submittedName>
</protein>
<dbReference type="OrthoDB" id="9813420at2"/>
<proteinExistence type="predicted"/>
<accession>A0A0K2GK49</accession>
<name>A0A0K2GK49_NITMO</name>
<dbReference type="Proteomes" id="UP000069205">
    <property type="component" value="Chromosome"/>
</dbReference>
<dbReference type="EMBL" id="CP011801">
    <property type="protein sequence ID" value="ALA60982.1"/>
    <property type="molecule type" value="Genomic_DNA"/>
</dbReference>
<keyword evidence="3" id="KW-1185">Reference proteome</keyword>
<feature type="compositionally biased region" description="Basic and acidic residues" evidence="1">
    <location>
        <begin position="44"/>
        <end position="54"/>
    </location>
</feature>
<dbReference type="AlphaFoldDB" id="A0A0K2GK49"/>
<organism evidence="2 3">
    <name type="scientific">Nitrospira moscoviensis</name>
    <dbReference type="NCBI Taxonomy" id="42253"/>
    <lineage>
        <taxon>Bacteria</taxon>
        <taxon>Pseudomonadati</taxon>
        <taxon>Nitrospirota</taxon>
        <taxon>Nitrospiria</taxon>
        <taxon>Nitrospirales</taxon>
        <taxon>Nitrospiraceae</taxon>
        <taxon>Nitrospira</taxon>
    </lineage>
</organism>
<feature type="region of interest" description="Disordered" evidence="1">
    <location>
        <begin position="44"/>
        <end position="64"/>
    </location>
</feature>
<dbReference type="RefSeq" id="WP_053381751.1">
    <property type="nucleotide sequence ID" value="NZ_CP011801.1"/>
</dbReference>
<evidence type="ECO:0000313" key="3">
    <source>
        <dbReference type="Proteomes" id="UP000069205"/>
    </source>
</evidence>
<reference evidence="2 3" key="1">
    <citation type="journal article" date="2015" name="Proc. Natl. Acad. Sci. U.S.A.">
        <title>Expanded metabolic versatility of ubiquitous nitrite-oxidizing bacteria from the genus Nitrospira.</title>
        <authorList>
            <person name="Koch H."/>
            <person name="Lucker S."/>
            <person name="Albertsen M."/>
            <person name="Kitzinger K."/>
            <person name="Herbold C."/>
            <person name="Spieck E."/>
            <person name="Nielsen P.H."/>
            <person name="Wagner M."/>
            <person name="Daims H."/>
        </authorList>
    </citation>
    <scope>NUCLEOTIDE SEQUENCE [LARGE SCALE GENOMIC DNA]</scope>
    <source>
        <strain evidence="2 3">NSP M-1</strain>
    </source>
</reference>
<gene>
    <name evidence="2" type="ORF">NITMOv2_4610</name>
</gene>